<proteinExistence type="predicted"/>
<accession>A0A2T3ZLF7</accession>
<keyword evidence="5" id="KW-1185">Reference proteome</keyword>
<dbReference type="GO" id="GO:0046872">
    <property type="term" value="F:metal ion binding"/>
    <property type="evidence" value="ECO:0007669"/>
    <property type="project" value="UniProtKB-KW"/>
</dbReference>
<dbReference type="PROSITE" id="PS50088">
    <property type="entry name" value="ANK_REPEAT"/>
    <property type="match status" value="1"/>
</dbReference>
<evidence type="ECO:0000256" key="2">
    <source>
        <dbReference type="PROSITE-ProRule" id="PRU00023"/>
    </source>
</evidence>
<dbReference type="STRING" id="1042311.A0A2T3ZLF7"/>
<dbReference type="PANTHER" id="PTHR35391">
    <property type="entry name" value="C2H2-TYPE DOMAIN-CONTAINING PROTEIN-RELATED"/>
    <property type="match status" value="1"/>
</dbReference>
<reference evidence="4 5" key="1">
    <citation type="submission" date="2016-07" db="EMBL/GenBank/DDBJ databases">
        <title>Multiple horizontal gene transfer events from other fungi enriched the ability of initially mycotrophic Trichoderma (Ascomycota) to feed on dead plant biomass.</title>
        <authorList>
            <consortium name="DOE Joint Genome Institute"/>
            <person name="Aerts A."/>
            <person name="Atanasova L."/>
            <person name="Chenthamara K."/>
            <person name="Zhang J."/>
            <person name="Grujic M."/>
            <person name="Henrissat B."/>
            <person name="Kuo A."/>
            <person name="Salamov A."/>
            <person name="Lipzen A."/>
            <person name="Labutti K."/>
            <person name="Barry K."/>
            <person name="Miao Y."/>
            <person name="Rahimi M.J."/>
            <person name="Shen Q."/>
            <person name="Grigoriev I.V."/>
            <person name="Kubicek C.P."/>
            <person name="Druzhinina I.S."/>
        </authorList>
    </citation>
    <scope>NUCLEOTIDE SEQUENCE [LARGE SCALE GENOMIC DNA]</scope>
    <source>
        <strain evidence="4 5">CBS 433.97</strain>
    </source>
</reference>
<dbReference type="InterPro" id="IPR036770">
    <property type="entry name" value="Ankyrin_rpt-contain_sf"/>
</dbReference>
<dbReference type="SMART" id="SM00248">
    <property type="entry name" value="ANK"/>
    <property type="match status" value="2"/>
</dbReference>
<evidence type="ECO:0000256" key="3">
    <source>
        <dbReference type="SAM" id="MobiDB-lite"/>
    </source>
</evidence>
<evidence type="ECO:0000313" key="5">
    <source>
        <dbReference type="Proteomes" id="UP000240493"/>
    </source>
</evidence>
<dbReference type="PROSITE" id="PS50297">
    <property type="entry name" value="ANK_REP_REGION"/>
    <property type="match status" value="1"/>
</dbReference>
<feature type="region of interest" description="Disordered" evidence="3">
    <location>
        <begin position="454"/>
        <end position="487"/>
    </location>
</feature>
<dbReference type="OrthoDB" id="4574581at2759"/>
<dbReference type="Gene3D" id="1.25.40.20">
    <property type="entry name" value="Ankyrin repeat-containing domain"/>
    <property type="match status" value="1"/>
</dbReference>
<gene>
    <name evidence="4" type="ORF">M441DRAFT_54680</name>
</gene>
<feature type="repeat" description="ANK" evidence="2">
    <location>
        <begin position="700"/>
        <end position="732"/>
    </location>
</feature>
<feature type="region of interest" description="Disordered" evidence="3">
    <location>
        <begin position="515"/>
        <end position="542"/>
    </location>
</feature>
<dbReference type="SUPFAM" id="SSF48403">
    <property type="entry name" value="Ankyrin repeat"/>
    <property type="match status" value="1"/>
</dbReference>
<feature type="compositionally biased region" description="Basic and acidic residues" evidence="3">
    <location>
        <begin position="760"/>
        <end position="773"/>
    </location>
</feature>
<evidence type="ECO:0000256" key="1">
    <source>
        <dbReference type="ARBA" id="ARBA00022723"/>
    </source>
</evidence>
<evidence type="ECO:0000313" key="4">
    <source>
        <dbReference type="EMBL" id="PTB45639.1"/>
    </source>
</evidence>
<feature type="compositionally biased region" description="Polar residues" evidence="3">
    <location>
        <begin position="415"/>
        <end position="430"/>
    </location>
</feature>
<dbReference type="InterPro" id="IPR002110">
    <property type="entry name" value="Ankyrin_rpt"/>
</dbReference>
<feature type="region of interest" description="Disordered" evidence="3">
    <location>
        <begin position="557"/>
        <end position="576"/>
    </location>
</feature>
<name>A0A2T3ZLF7_TRIA4</name>
<dbReference type="AlphaFoldDB" id="A0A2T3ZLF7"/>
<organism evidence="4 5">
    <name type="scientific">Trichoderma asperellum (strain ATCC 204424 / CBS 433.97 / NBRC 101777)</name>
    <dbReference type="NCBI Taxonomy" id="1042311"/>
    <lineage>
        <taxon>Eukaryota</taxon>
        <taxon>Fungi</taxon>
        <taxon>Dikarya</taxon>
        <taxon>Ascomycota</taxon>
        <taxon>Pezizomycotina</taxon>
        <taxon>Sordariomycetes</taxon>
        <taxon>Hypocreomycetidae</taxon>
        <taxon>Hypocreales</taxon>
        <taxon>Hypocreaceae</taxon>
        <taxon>Trichoderma</taxon>
    </lineage>
</organism>
<feature type="region of interest" description="Disordered" evidence="3">
    <location>
        <begin position="760"/>
        <end position="791"/>
    </location>
</feature>
<feature type="region of interest" description="Disordered" evidence="3">
    <location>
        <begin position="411"/>
        <end position="435"/>
    </location>
</feature>
<dbReference type="InterPro" id="IPR018527">
    <property type="entry name" value="Rubredoxin_Fe_BS"/>
</dbReference>
<dbReference type="PANTHER" id="PTHR35391:SF7">
    <property type="entry name" value="C2H2-TYPE DOMAIN-CONTAINING PROTEIN"/>
    <property type="match status" value="1"/>
</dbReference>
<keyword evidence="2" id="KW-0040">ANK repeat</keyword>
<keyword evidence="1" id="KW-0479">Metal-binding</keyword>
<dbReference type="Proteomes" id="UP000240493">
    <property type="component" value="Unassembled WGS sequence"/>
</dbReference>
<dbReference type="PROSITE" id="PS00202">
    <property type="entry name" value="RUBREDOXIN"/>
    <property type="match status" value="1"/>
</dbReference>
<sequence>MVELCSEYQQRFAIWTAHLEVFARKSQCLDTRLRNLPDLQDLVARLLDILRRSLHHCLAEIASQREQELVLICDTECLSGTSQTQLAALQTIDDTITRLTRLGTTILQSSNSKINTRVKKFAAGQNFESFARLCANAVQALYPGAHQSLKEYLGKSMTTRYAQILFLSSPRAHLETRRGDLPTIEEEPSKETQTNYLIYLLAKTLTNPVVFHLLAVPHTHSVSGLSSLDTQQITNGSKQHKEASTKHYKTSSILVTRGNYPLLPHIEGGNNIIPCEWCGEPLDKKKLSKTSWRQHIDRDLKPYICLAEECLDGHSAFPTFDEWYTHMELHDWQWHQKVYLTSSWVCPLCGLVDDAYMSPQALYSHLTKYHRKNFKDTQLEAISRQSKMEQPRAWNDCLLCCFTIEEEKGKDRSVISKQQNDQQNQEPINKQNQNAINQENQEAIKSLRMNLTMASPHPSLDVDSLNTSSNSDNEDSHWQKRQRRDSSNTIARHIAGHLRELMLLTLRFATLESGGEDLDDDIKSNSVDIDEGNSDASKDTDLGRLSSISSWANVSMEDLGGQGNRESSTNLDGDVAKDDTLGSNPGLNFGMALKELDKIENQSIDDSDNTSKWLNAPHTGRWEYANTNEGDDHAIGNIGASTPADQRLRNSSQYPKTIAEGKGLTRWRNGTYFRAIETRDIPSIRKLIGDGADLETTDELGRTPLWHAVIIGHHTIIRLLLDNGANIEARDVDAQDILGWAVASNRYDIVQILQPGQKDPRKFYDAPSRRTQFDSDSESSIHIRHKIAKTK</sequence>
<feature type="compositionally biased region" description="Basic residues" evidence="3">
    <location>
        <begin position="782"/>
        <end position="791"/>
    </location>
</feature>
<protein>
    <submittedName>
        <fullName evidence="4">Uncharacterized protein</fullName>
    </submittedName>
</protein>
<dbReference type="EMBL" id="KZ679257">
    <property type="protein sequence ID" value="PTB45639.1"/>
    <property type="molecule type" value="Genomic_DNA"/>
</dbReference>
<dbReference type="Pfam" id="PF12796">
    <property type="entry name" value="Ank_2"/>
    <property type="match status" value="1"/>
</dbReference>